<name>A0ABW2GAU6_9ACTN</name>
<evidence type="ECO:0000313" key="2">
    <source>
        <dbReference type="EMBL" id="MFC7217828.1"/>
    </source>
</evidence>
<feature type="transmembrane region" description="Helical" evidence="1">
    <location>
        <begin position="68"/>
        <end position="88"/>
    </location>
</feature>
<evidence type="ECO:0000256" key="1">
    <source>
        <dbReference type="SAM" id="Phobius"/>
    </source>
</evidence>
<evidence type="ECO:0008006" key="4">
    <source>
        <dbReference type="Google" id="ProtNLM"/>
    </source>
</evidence>
<accession>A0ABW2GAU6</accession>
<keyword evidence="1" id="KW-0472">Membrane</keyword>
<dbReference type="RefSeq" id="WP_386413034.1">
    <property type="nucleotide sequence ID" value="NZ_JBHSZO010000007.1"/>
</dbReference>
<keyword evidence="1" id="KW-1133">Transmembrane helix</keyword>
<protein>
    <recommendedName>
        <fullName evidence="4">Integral membrane protein</fullName>
    </recommendedName>
</protein>
<keyword evidence="3" id="KW-1185">Reference proteome</keyword>
<feature type="transmembrane region" description="Helical" evidence="1">
    <location>
        <begin position="94"/>
        <end position="114"/>
    </location>
</feature>
<keyword evidence="1" id="KW-0812">Transmembrane</keyword>
<dbReference type="EMBL" id="JBHSZO010000007">
    <property type="protein sequence ID" value="MFC7217828.1"/>
    <property type="molecule type" value="Genomic_DNA"/>
</dbReference>
<proteinExistence type="predicted"/>
<reference evidence="3" key="1">
    <citation type="journal article" date="2019" name="Int. J. Syst. Evol. Microbiol.">
        <title>The Global Catalogue of Microorganisms (GCM) 10K type strain sequencing project: providing services to taxonomists for standard genome sequencing and annotation.</title>
        <authorList>
            <consortium name="The Broad Institute Genomics Platform"/>
            <consortium name="The Broad Institute Genome Sequencing Center for Infectious Disease"/>
            <person name="Wu L."/>
            <person name="Ma J."/>
        </authorList>
    </citation>
    <scope>NUCLEOTIDE SEQUENCE [LARGE SCALE GENOMIC DNA]</scope>
    <source>
        <strain evidence="3">CGMCC 1.13681</strain>
    </source>
</reference>
<gene>
    <name evidence="2" type="ORF">ACFQLX_06540</name>
</gene>
<feature type="transmembrane region" description="Helical" evidence="1">
    <location>
        <begin position="33"/>
        <end position="56"/>
    </location>
</feature>
<organism evidence="2 3">
    <name type="scientific">Streptomyces polyrhachis</name>
    <dbReference type="NCBI Taxonomy" id="1282885"/>
    <lineage>
        <taxon>Bacteria</taxon>
        <taxon>Bacillati</taxon>
        <taxon>Actinomycetota</taxon>
        <taxon>Actinomycetes</taxon>
        <taxon>Kitasatosporales</taxon>
        <taxon>Streptomycetaceae</taxon>
        <taxon>Streptomyces</taxon>
    </lineage>
</organism>
<dbReference type="Proteomes" id="UP001596413">
    <property type="component" value="Unassembled WGS sequence"/>
</dbReference>
<sequence length="122" mass="12591">MFDPLTIAVAVAVLGLGAWCAYAAFKDQPTKDWHLLGMAAVSLAALAQLVVGIVALTRGEDPHDGTAVFVSYLVGAALTVPAAAFLSLSERSRWGSATAAAGGFVLAVLQVRLYDIWNGTSG</sequence>
<evidence type="ECO:0000313" key="3">
    <source>
        <dbReference type="Proteomes" id="UP001596413"/>
    </source>
</evidence>
<comment type="caution">
    <text evidence="2">The sequence shown here is derived from an EMBL/GenBank/DDBJ whole genome shotgun (WGS) entry which is preliminary data.</text>
</comment>